<feature type="domain" description="LysM" evidence="1">
    <location>
        <begin position="3"/>
        <end position="47"/>
    </location>
</feature>
<gene>
    <name evidence="2" type="ORF">LSG31_12820</name>
</gene>
<dbReference type="RefSeq" id="WP_347435503.1">
    <property type="nucleotide sequence ID" value="NZ_CP089291.1"/>
</dbReference>
<organism evidence="2 3">
    <name type="scientific">Fodinisporobacter ferrooxydans</name>
    <dbReference type="NCBI Taxonomy" id="2901836"/>
    <lineage>
        <taxon>Bacteria</taxon>
        <taxon>Bacillati</taxon>
        <taxon>Bacillota</taxon>
        <taxon>Bacilli</taxon>
        <taxon>Bacillales</taxon>
        <taxon>Alicyclobacillaceae</taxon>
        <taxon>Fodinisporobacter</taxon>
    </lineage>
</organism>
<dbReference type="InterPro" id="IPR036779">
    <property type="entry name" value="LysM_dom_sf"/>
</dbReference>
<accession>A0ABY4CE77</accession>
<dbReference type="InterPro" id="IPR018392">
    <property type="entry name" value="LysM"/>
</dbReference>
<dbReference type="Proteomes" id="UP000830167">
    <property type="component" value="Chromosome"/>
</dbReference>
<keyword evidence="3" id="KW-1185">Reference proteome</keyword>
<name>A0ABY4CE77_9BACL</name>
<sequence>MHYVVQKKEKISDIMNKFDIPYDAIKYYNSFVQTEEDIHEGRVLTFPLKYMVLPGDTYQLITQKKLLLTSTELALLNPEIHYEEMSEPVFTTEAGFVTLTFDDGPSVHTERILEILENSITKEFEK</sequence>
<protein>
    <submittedName>
        <fullName evidence="2">LysM peptidoglycan-binding domain-containing protein</fullName>
    </submittedName>
</protein>
<evidence type="ECO:0000259" key="1">
    <source>
        <dbReference type="Pfam" id="PF01476"/>
    </source>
</evidence>
<dbReference type="Pfam" id="PF01476">
    <property type="entry name" value="LysM"/>
    <property type="match status" value="1"/>
</dbReference>
<dbReference type="EMBL" id="CP089291">
    <property type="protein sequence ID" value="UOF88825.1"/>
    <property type="molecule type" value="Genomic_DNA"/>
</dbReference>
<evidence type="ECO:0000313" key="2">
    <source>
        <dbReference type="EMBL" id="UOF88825.1"/>
    </source>
</evidence>
<proteinExistence type="predicted"/>
<dbReference type="SUPFAM" id="SSF54106">
    <property type="entry name" value="LysM domain"/>
    <property type="match status" value="1"/>
</dbReference>
<reference evidence="2" key="1">
    <citation type="submission" date="2021-12" db="EMBL/GenBank/DDBJ databases">
        <title>Alicyclobacillaceae gen. nov., sp. nov., isolated from chalcocite enrichment system.</title>
        <authorList>
            <person name="Jiang Z."/>
        </authorList>
    </citation>
    <scope>NUCLEOTIDE SEQUENCE</scope>
    <source>
        <strain evidence="2">MYW30-H2</strain>
    </source>
</reference>
<dbReference type="Gene3D" id="3.10.350.10">
    <property type="entry name" value="LysM domain"/>
    <property type="match status" value="1"/>
</dbReference>
<dbReference type="SUPFAM" id="SSF88713">
    <property type="entry name" value="Glycoside hydrolase/deacetylase"/>
    <property type="match status" value="1"/>
</dbReference>
<evidence type="ECO:0000313" key="3">
    <source>
        <dbReference type="Proteomes" id="UP000830167"/>
    </source>
</evidence>
<dbReference type="InterPro" id="IPR011330">
    <property type="entry name" value="Glyco_hydro/deAcase_b/a-brl"/>
</dbReference>